<dbReference type="Proteomes" id="UP000634668">
    <property type="component" value="Unassembled WGS sequence"/>
</dbReference>
<dbReference type="SUPFAM" id="SSF53300">
    <property type="entry name" value="vWA-like"/>
    <property type="match status" value="1"/>
</dbReference>
<evidence type="ECO:0000256" key="1">
    <source>
        <dbReference type="SAM" id="Phobius"/>
    </source>
</evidence>
<protein>
    <recommendedName>
        <fullName evidence="4">VWA domain-containing protein</fullName>
    </recommendedName>
</protein>
<gene>
    <name evidence="2" type="ORF">GCM10007383_08120</name>
</gene>
<feature type="transmembrane region" description="Helical" evidence="1">
    <location>
        <begin position="34"/>
        <end position="54"/>
    </location>
</feature>
<dbReference type="AlphaFoldDB" id="A0A918MIZ6"/>
<dbReference type="EMBL" id="BMWP01000004">
    <property type="protein sequence ID" value="GGW25725.1"/>
    <property type="molecule type" value="Genomic_DNA"/>
</dbReference>
<feature type="transmembrane region" description="Helical" evidence="1">
    <location>
        <begin position="6"/>
        <end position="22"/>
    </location>
</feature>
<keyword evidence="3" id="KW-1185">Reference proteome</keyword>
<keyword evidence="1" id="KW-0472">Membrane</keyword>
<dbReference type="InterPro" id="IPR036465">
    <property type="entry name" value="vWFA_dom_sf"/>
</dbReference>
<evidence type="ECO:0000313" key="2">
    <source>
        <dbReference type="EMBL" id="GGW25725.1"/>
    </source>
</evidence>
<keyword evidence="1" id="KW-0812">Transmembrane</keyword>
<dbReference type="RefSeq" id="WP_026814010.1">
    <property type="nucleotide sequence ID" value="NZ_BMWP01000004.1"/>
</dbReference>
<feature type="transmembrane region" description="Helical" evidence="1">
    <location>
        <begin position="647"/>
        <end position="670"/>
    </location>
</feature>
<comment type="caution">
    <text evidence="2">The sequence shown here is derived from an EMBL/GenBank/DDBJ whole genome shotgun (WGS) entry which is preliminary data.</text>
</comment>
<sequence length="677" mass="76371">MQTNTVLFILLAAIASLALVLFQYKYRTKGKGKLLWGLSLLRFISVFGLLLLLINPKYERRTLTTEKANLVFLVDNSSSIRVEDGEKVDALISALKASESPLLERFNLVTYTFGNELQEGDSLTLNENNTNISKALAGVNGVYGKLNTAVVLFSDGNQTLGEDYEHYGKRQNLPIYPIVLGDTTSYEDIRIVRVNSNRYAFLDNKFPIEIFVSYEGKQAATSELRILVNNKLVHKEKVSLSMANTAKTVNAQIWANSVGVKNIRVQLTPLTNEKNIRNNESRLALEVLDEKTNIGIISNILHPDIGALKKIVESNEQRSANLYKPNVDLAQLESLDLYILYQPDASFDRIYKQMTMRNSNYLIIGGTHTDWQFLNKVHKGLHLESGYPVQEVFADLNPAFSKFDISDFTFNGFPPLETDVGPVMIFSPHESLLNMSSKGISMHIPLLAVIEEGVVKSAFLFGENIWKWRMHSFKEEGSFKNFDDFFGKLMLYLNTNSGKNRFSVAYNPIYNNSNDAIIQASYFDEAFRMDPNASIRLNLKDSTLNSIQEIPMLLKGNHFEADLRNLDPGNYSFTATVEKENLSKSGSFAILDFDVEKQFTSSNYKKLSRLADNTGGELFFPQEMDSLLNALGSAQRYVPTQKSKLNVVPLIDFKIVLGIIVLVLALEWFIRKYNGLT</sequence>
<keyword evidence="1" id="KW-1133">Transmembrane helix</keyword>
<reference evidence="2" key="1">
    <citation type="journal article" date="2014" name="Int. J. Syst. Evol. Microbiol.">
        <title>Complete genome sequence of Corynebacterium casei LMG S-19264T (=DSM 44701T), isolated from a smear-ripened cheese.</title>
        <authorList>
            <consortium name="US DOE Joint Genome Institute (JGI-PGF)"/>
            <person name="Walter F."/>
            <person name="Albersmeier A."/>
            <person name="Kalinowski J."/>
            <person name="Ruckert C."/>
        </authorList>
    </citation>
    <scope>NUCLEOTIDE SEQUENCE</scope>
    <source>
        <strain evidence="2">KCTC 12113</strain>
    </source>
</reference>
<proteinExistence type="predicted"/>
<accession>A0A918MIZ6</accession>
<dbReference type="PANTHER" id="PTHR37947">
    <property type="entry name" value="BLL2462 PROTEIN"/>
    <property type="match status" value="1"/>
</dbReference>
<dbReference type="Gene3D" id="3.40.50.410">
    <property type="entry name" value="von Willebrand factor, type A domain"/>
    <property type="match status" value="1"/>
</dbReference>
<dbReference type="PANTHER" id="PTHR37947:SF1">
    <property type="entry name" value="BLL2462 PROTEIN"/>
    <property type="match status" value="1"/>
</dbReference>
<name>A0A918MIZ6_9FLAO</name>
<reference evidence="2" key="2">
    <citation type="submission" date="2020-09" db="EMBL/GenBank/DDBJ databases">
        <authorList>
            <person name="Sun Q."/>
            <person name="Kim S."/>
        </authorList>
    </citation>
    <scope>NUCLEOTIDE SEQUENCE</scope>
    <source>
        <strain evidence="2">KCTC 12113</strain>
    </source>
</reference>
<evidence type="ECO:0000313" key="3">
    <source>
        <dbReference type="Proteomes" id="UP000634668"/>
    </source>
</evidence>
<evidence type="ECO:0008006" key="4">
    <source>
        <dbReference type="Google" id="ProtNLM"/>
    </source>
</evidence>
<organism evidence="2 3">
    <name type="scientific">Arenibacter certesii</name>
    <dbReference type="NCBI Taxonomy" id="228955"/>
    <lineage>
        <taxon>Bacteria</taxon>
        <taxon>Pseudomonadati</taxon>
        <taxon>Bacteroidota</taxon>
        <taxon>Flavobacteriia</taxon>
        <taxon>Flavobacteriales</taxon>
        <taxon>Flavobacteriaceae</taxon>
        <taxon>Arenibacter</taxon>
    </lineage>
</organism>